<dbReference type="Proteomes" id="UP000001025">
    <property type="component" value="Chromosome"/>
</dbReference>
<dbReference type="InParanoid" id="Q7UG80"/>
<keyword evidence="2" id="KW-1185">Reference proteome</keyword>
<gene>
    <name evidence="1" type="ordered locus">RB8066</name>
</gene>
<dbReference type="STRING" id="243090.RB8066"/>
<name>Q7UG80_RHOBA</name>
<evidence type="ECO:0000313" key="2">
    <source>
        <dbReference type="Proteomes" id="UP000001025"/>
    </source>
</evidence>
<proteinExistence type="predicted"/>
<dbReference type="EnsemblBacteria" id="CAD78449">
    <property type="protein sequence ID" value="CAD78449"/>
    <property type="gene ID" value="RB8066"/>
</dbReference>
<dbReference type="EMBL" id="BX294147">
    <property type="protein sequence ID" value="CAD78449.1"/>
    <property type="molecule type" value="Genomic_DNA"/>
</dbReference>
<dbReference type="HOGENOM" id="CLU_3332210_0_0_0"/>
<protein>
    <submittedName>
        <fullName evidence="1">Uncharacterized protein</fullName>
    </submittedName>
</protein>
<evidence type="ECO:0000313" key="1">
    <source>
        <dbReference type="EMBL" id="CAD78449.1"/>
    </source>
</evidence>
<sequence>MWRSLVGHDFCMADFFLIPTSAFLHLGRDHRLWAEGAA</sequence>
<accession>Q7UG80</accession>
<dbReference type="AlphaFoldDB" id="Q7UG80"/>
<dbReference type="KEGG" id="rba:RB8066"/>
<reference evidence="1 2" key="1">
    <citation type="journal article" date="2003" name="Proc. Natl. Acad. Sci. U.S.A.">
        <title>Complete genome sequence of the marine planctomycete Pirellula sp. strain 1.</title>
        <authorList>
            <person name="Gloeckner F.O."/>
            <person name="Kube M."/>
            <person name="Bauer M."/>
            <person name="Teeling H."/>
            <person name="Lombardot T."/>
            <person name="Ludwig W."/>
            <person name="Gade D."/>
            <person name="Beck A."/>
            <person name="Borzym K."/>
            <person name="Heitmann K."/>
            <person name="Rabus R."/>
            <person name="Schlesner H."/>
            <person name="Amann R."/>
            <person name="Reinhardt R."/>
        </authorList>
    </citation>
    <scope>NUCLEOTIDE SEQUENCE [LARGE SCALE GENOMIC DNA]</scope>
    <source>
        <strain evidence="2">DSM 10527 / NCIMB 13988 / SH1</strain>
    </source>
</reference>
<organism evidence="1 2">
    <name type="scientific">Rhodopirellula baltica (strain DSM 10527 / NCIMB 13988 / SH1)</name>
    <dbReference type="NCBI Taxonomy" id="243090"/>
    <lineage>
        <taxon>Bacteria</taxon>
        <taxon>Pseudomonadati</taxon>
        <taxon>Planctomycetota</taxon>
        <taxon>Planctomycetia</taxon>
        <taxon>Pirellulales</taxon>
        <taxon>Pirellulaceae</taxon>
        <taxon>Rhodopirellula</taxon>
    </lineage>
</organism>